<gene>
    <name evidence="1" type="ORF">OFUS_LOCUS21054</name>
</gene>
<proteinExistence type="predicted"/>
<name>A0A8J1TW62_OWEFU</name>
<dbReference type="EMBL" id="CAIIXF020000010">
    <property type="protein sequence ID" value="CAH1796671.1"/>
    <property type="molecule type" value="Genomic_DNA"/>
</dbReference>
<comment type="caution">
    <text evidence="1">The sequence shown here is derived from an EMBL/GenBank/DDBJ whole genome shotgun (WGS) entry which is preliminary data.</text>
</comment>
<sequence length="519" mass="54435">PAPIPEAPTLSPEEELYGKHYRPQSSIKLLMSMFNKPMPQKPGHKLPTNIMRPNLPGLSGDRDINSNYGHKLPTKLVKPNLPAELAAQIMGSKPEMRMPETRDFMNGDNSRRGPTRAPTRAPTQPPKMMESRESRAGTRTLFATFAGQHGFGGTLQTSFTTSAACISGCEADATCVALDFNSGTNGCWFHTDPLICSALLGTKATCTHYQIIDCTSPVVEVFTNMNIFGGSFVSTANTLDQCLNSCTGTCSGVDYNFVTNDCFIHTTTSGCGTMNFKTDCNHYKKLACSGTTTAASTASGGLIGVLETFSGYHAFGGTYMPSATDVATCVNTCINNCEAVDFNSASNLCFHHSSSSSCSSLNPKTSCTHYKKVSCSTTVTAVPPSTTTATTTAAPTTTTQGVVETYTGFNLFGGTFQSGISSSAACIAACQSSSTCEALDFNSADNSCWFHTSSSSCGALNAKSTCTHYKLVSCTTTTAGPSTVTTTTTAAPTTTTVFGQTTASTVSTTTTAAPTTTTT</sequence>
<dbReference type="AlphaFoldDB" id="A0A8J1TW62"/>
<keyword evidence="2" id="KW-1185">Reference proteome</keyword>
<protein>
    <submittedName>
        <fullName evidence="1">Uncharacterized protein</fullName>
    </submittedName>
</protein>
<dbReference type="Proteomes" id="UP000749559">
    <property type="component" value="Unassembled WGS sequence"/>
</dbReference>
<organism evidence="1 2">
    <name type="scientific">Owenia fusiformis</name>
    <name type="common">Polychaete worm</name>
    <dbReference type="NCBI Taxonomy" id="6347"/>
    <lineage>
        <taxon>Eukaryota</taxon>
        <taxon>Metazoa</taxon>
        <taxon>Spiralia</taxon>
        <taxon>Lophotrochozoa</taxon>
        <taxon>Annelida</taxon>
        <taxon>Polychaeta</taxon>
        <taxon>Sedentaria</taxon>
        <taxon>Canalipalpata</taxon>
        <taxon>Sabellida</taxon>
        <taxon>Oweniida</taxon>
        <taxon>Oweniidae</taxon>
        <taxon>Owenia</taxon>
    </lineage>
</organism>
<feature type="non-terminal residue" evidence="1">
    <location>
        <position position="519"/>
    </location>
</feature>
<dbReference type="OrthoDB" id="6328037at2759"/>
<dbReference type="Gene3D" id="3.50.4.10">
    <property type="entry name" value="Hepatocyte Growth Factor"/>
    <property type="match status" value="2"/>
</dbReference>
<accession>A0A8J1TW62</accession>
<reference evidence="1" key="1">
    <citation type="submission" date="2022-03" db="EMBL/GenBank/DDBJ databases">
        <authorList>
            <person name="Martin C."/>
        </authorList>
    </citation>
    <scope>NUCLEOTIDE SEQUENCE</scope>
</reference>
<feature type="non-terminal residue" evidence="1">
    <location>
        <position position="1"/>
    </location>
</feature>
<evidence type="ECO:0000313" key="1">
    <source>
        <dbReference type="EMBL" id="CAH1796671.1"/>
    </source>
</evidence>
<evidence type="ECO:0000313" key="2">
    <source>
        <dbReference type="Proteomes" id="UP000749559"/>
    </source>
</evidence>